<keyword evidence="2" id="KW-0863">Zinc-finger</keyword>
<dbReference type="Proteomes" id="UP001485043">
    <property type="component" value="Unassembled WGS sequence"/>
</dbReference>
<keyword evidence="1" id="KW-0479">Metal-binding</keyword>
<dbReference type="PANTHER" id="PTHR46158">
    <property type="entry name" value="OS02G0165000 PROTEIN"/>
    <property type="match status" value="1"/>
</dbReference>
<evidence type="ECO:0000256" key="2">
    <source>
        <dbReference type="ARBA" id="ARBA00022771"/>
    </source>
</evidence>
<dbReference type="AlphaFoldDB" id="A0AAW1RQ29"/>
<feature type="region of interest" description="Disordered" evidence="4">
    <location>
        <begin position="1"/>
        <end position="41"/>
    </location>
</feature>
<comment type="caution">
    <text evidence="6">The sequence shown here is derived from an EMBL/GenBank/DDBJ whole genome shotgun (WGS) entry which is preliminary data.</text>
</comment>
<evidence type="ECO:0000313" key="6">
    <source>
        <dbReference type="EMBL" id="KAK9836250.1"/>
    </source>
</evidence>
<feature type="non-terminal residue" evidence="6">
    <location>
        <position position="1"/>
    </location>
</feature>
<evidence type="ECO:0000259" key="5">
    <source>
        <dbReference type="PROSITE" id="PS51292"/>
    </source>
</evidence>
<dbReference type="Pfam" id="PF12906">
    <property type="entry name" value="RINGv"/>
    <property type="match status" value="1"/>
</dbReference>
<keyword evidence="7" id="KW-1185">Reference proteome</keyword>
<dbReference type="SMART" id="SM00744">
    <property type="entry name" value="RINGv"/>
    <property type="match status" value="1"/>
</dbReference>
<dbReference type="GO" id="GO:0008270">
    <property type="term" value="F:zinc ion binding"/>
    <property type="evidence" value="ECO:0007669"/>
    <property type="project" value="UniProtKB-KW"/>
</dbReference>
<evidence type="ECO:0000256" key="1">
    <source>
        <dbReference type="ARBA" id="ARBA00022723"/>
    </source>
</evidence>
<evidence type="ECO:0000256" key="4">
    <source>
        <dbReference type="SAM" id="MobiDB-lite"/>
    </source>
</evidence>
<dbReference type="InterPro" id="IPR013083">
    <property type="entry name" value="Znf_RING/FYVE/PHD"/>
</dbReference>
<proteinExistence type="predicted"/>
<dbReference type="SUPFAM" id="SSF57850">
    <property type="entry name" value="RING/U-box"/>
    <property type="match status" value="1"/>
</dbReference>
<organism evidence="6 7">
    <name type="scientific">Apatococcus fuscideae</name>
    <dbReference type="NCBI Taxonomy" id="2026836"/>
    <lineage>
        <taxon>Eukaryota</taxon>
        <taxon>Viridiplantae</taxon>
        <taxon>Chlorophyta</taxon>
        <taxon>core chlorophytes</taxon>
        <taxon>Trebouxiophyceae</taxon>
        <taxon>Chlorellales</taxon>
        <taxon>Chlorellaceae</taxon>
        <taxon>Apatococcus</taxon>
    </lineage>
</organism>
<sequence>DSSDVANGSGVPDGQSEGNDLINRLVGGGSGKLQRSPSSGAQAPVCLICLDNLTSEDFESGEAMALECQCRGELALRHRSCAIKWTRVKGDNICDICKAPISNLPQVSPARAHRAQRW</sequence>
<dbReference type="EMBL" id="JALJOV010002014">
    <property type="protein sequence ID" value="KAK9836250.1"/>
    <property type="molecule type" value="Genomic_DNA"/>
</dbReference>
<protein>
    <recommendedName>
        <fullName evidence="5">RING-CH-type domain-containing protein</fullName>
    </recommendedName>
</protein>
<dbReference type="PANTHER" id="PTHR46158:SF1">
    <property type="entry name" value="RING_U-BOX SUPERFAMILY PROTEIN"/>
    <property type="match status" value="1"/>
</dbReference>
<reference evidence="6 7" key="1">
    <citation type="journal article" date="2024" name="Nat. Commun.">
        <title>Phylogenomics reveals the evolutionary origins of lichenization in chlorophyte algae.</title>
        <authorList>
            <person name="Puginier C."/>
            <person name="Libourel C."/>
            <person name="Otte J."/>
            <person name="Skaloud P."/>
            <person name="Haon M."/>
            <person name="Grisel S."/>
            <person name="Petersen M."/>
            <person name="Berrin J.G."/>
            <person name="Delaux P.M."/>
            <person name="Dal Grande F."/>
            <person name="Keller J."/>
        </authorList>
    </citation>
    <scope>NUCLEOTIDE SEQUENCE [LARGE SCALE GENOMIC DNA]</scope>
    <source>
        <strain evidence="6 7">SAG 2523</strain>
    </source>
</reference>
<gene>
    <name evidence="6" type="ORF">WJX84_008511</name>
</gene>
<dbReference type="Gene3D" id="3.30.40.10">
    <property type="entry name" value="Zinc/RING finger domain, C3HC4 (zinc finger)"/>
    <property type="match status" value="1"/>
</dbReference>
<dbReference type="PROSITE" id="PS51292">
    <property type="entry name" value="ZF_RING_CH"/>
    <property type="match status" value="1"/>
</dbReference>
<evidence type="ECO:0000313" key="7">
    <source>
        <dbReference type="Proteomes" id="UP001485043"/>
    </source>
</evidence>
<dbReference type="InterPro" id="IPR011016">
    <property type="entry name" value="Znf_RING-CH"/>
</dbReference>
<keyword evidence="3" id="KW-0862">Zinc</keyword>
<evidence type="ECO:0000256" key="3">
    <source>
        <dbReference type="ARBA" id="ARBA00022833"/>
    </source>
</evidence>
<name>A0AAW1RQ29_9CHLO</name>
<feature type="domain" description="RING-CH-type" evidence="5">
    <location>
        <begin position="38"/>
        <end position="104"/>
    </location>
</feature>
<accession>A0AAW1RQ29</accession>